<gene>
    <name evidence="1" type="ORF">CPT_Seifer_059</name>
</gene>
<name>A0A3B8DHY9_9CAUD</name>
<evidence type="ECO:0000313" key="2">
    <source>
        <dbReference type="Proteomes" id="UP000282620"/>
    </source>
</evidence>
<sequence>METKDHKKVIQYSDQFFCSWCGKTWDANDPHPPECSEKKADFRTIQRSRDLINHRAATEAAIEISIFLRDGVTTGPVWPTPPQAYYLQRRGVGFVVWANGPKEAYSYAVRVGMRPTYMRRIDIPDRAYDVKTPRAEINPLTLELVRSRYPNFGEVVTPVQFVSRQKEKQK</sequence>
<protein>
    <submittedName>
        <fullName evidence="1">Uncharacterized protein</fullName>
    </submittedName>
</protein>
<dbReference type="Proteomes" id="UP000282620">
    <property type="component" value="Segment"/>
</dbReference>
<reference evidence="2" key="1">
    <citation type="submission" date="2018-08" db="EMBL/GenBank/DDBJ databases">
        <title>Complete Genome of Klebsiella pneumoniae Siphophage Seifer.</title>
        <authorList>
            <person name="Salazar A.J."/>
            <person name="Lessor L."/>
            <person name="O'Leary C.J."/>
            <person name="Gill J."/>
            <person name="Liu M."/>
        </authorList>
    </citation>
    <scope>NUCLEOTIDE SEQUENCE [LARGE SCALE GENOMIC DNA]</scope>
</reference>
<keyword evidence="2" id="KW-1185">Reference proteome</keyword>
<proteinExistence type="predicted"/>
<evidence type="ECO:0000313" key="1">
    <source>
        <dbReference type="EMBL" id="AYJ72841.1"/>
    </source>
</evidence>
<accession>A0A3B8DHY9</accession>
<dbReference type="EMBL" id="MH817999">
    <property type="protein sequence ID" value="AYJ72841.1"/>
    <property type="molecule type" value="Genomic_DNA"/>
</dbReference>
<organism evidence="1 2">
    <name type="scientific">Klebsiella phage Seifer</name>
    <dbReference type="NCBI Taxonomy" id="2315475"/>
    <lineage>
        <taxon>Viruses</taxon>
        <taxon>Duplodnaviria</taxon>
        <taxon>Heunggongvirae</taxon>
        <taxon>Uroviricota</taxon>
        <taxon>Caudoviricetes</taxon>
        <taxon>Casjensviridae</taxon>
        <taxon>Yonseivirus</taxon>
        <taxon>Yonseivirus seifer</taxon>
    </lineage>
</organism>